<feature type="transmembrane region" description="Helical" evidence="2">
    <location>
        <begin position="150"/>
        <end position="167"/>
    </location>
</feature>
<reference evidence="3 4" key="1">
    <citation type="submission" date="2019-01" db="EMBL/GenBank/DDBJ databases">
        <title>Sequencing of cultivated peanut Arachis hypogaea provides insights into genome evolution and oil improvement.</title>
        <authorList>
            <person name="Chen X."/>
        </authorList>
    </citation>
    <scope>NUCLEOTIDE SEQUENCE [LARGE SCALE GENOMIC DNA]</scope>
    <source>
        <strain evidence="4">cv. Fuhuasheng</strain>
        <tissue evidence="3">Leaves</tissue>
    </source>
</reference>
<sequence>MKMRQSCNSWWGGVGGAGREKTSSGITKPERVKGEKDSYNGDGGHRRCWFRSPPYNGFVVLPSRAAAGSANAMTQLLTTVYFSDLDRFHSNAKEIGFIKGLHAFMPEPAQEEIFSLWEQVVVACMKIKEKLVEGENKIKCKMRTLIGMEYVLHGVIALGIMAAGGVLSGGNPASHVLQIKKQGDSADAKLVVTL</sequence>
<dbReference type="EMBL" id="SDMP01000014">
    <property type="protein sequence ID" value="RYR15127.1"/>
    <property type="molecule type" value="Genomic_DNA"/>
</dbReference>
<evidence type="ECO:0000313" key="4">
    <source>
        <dbReference type="Proteomes" id="UP000289738"/>
    </source>
</evidence>
<keyword evidence="2" id="KW-0812">Transmembrane</keyword>
<evidence type="ECO:0000256" key="1">
    <source>
        <dbReference type="SAM" id="MobiDB-lite"/>
    </source>
</evidence>
<evidence type="ECO:0000256" key="2">
    <source>
        <dbReference type="SAM" id="Phobius"/>
    </source>
</evidence>
<proteinExistence type="predicted"/>
<dbReference type="Proteomes" id="UP000289738">
    <property type="component" value="Chromosome B04"/>
</dbReference>
<evidence type="ECO:0000313" key="3">
    <source>
        <dbReference type="EMBL" id="RYR15127.1"/>
    </source>
</evidence>
<comment type="caution">
    <text evidence="3">The sequence shown here is derived from an EMBL/GenBank/DDBJ whole genome shotgun (WGS) entry which is preliminary data.</text>
</comment>
<protein>
    <submittedName>
        <fullName evidence="3">Uncharacterized protein</fullName>
    </submittedName>
</protein>
<feature type="compositionally biased region" description="Basic and acidic residues" evidence="1">
    <location>
        <begin position="18"/>
        <end position="40"/>
    </location>
</feature>
<accession>A0A444ZLT0</accession>
<keyword evidence="4" id="KW-1185">Reference proteome</keyword>
<feature type="region of interest" description="Disordered" evidence="1">
    <location>
        <begin position="1"/>
        <end position="40"/>
    </location>
</feature>
<organism evidence="3 4">
    <name type="scientific">Arachis hypogaea</name>
    <name type="common">Peanut</name>
    <dbReference type="NCBI Taxonomy" id="3818"/>
    <lineage>
        <taxon>Eukaryota</taxon>
        <taxon>Viridiplantae</taxon>
        <taxon>Streptophyta</taxon>
        <taxon>Embryophyta</taxon>
        <taxon>Tracheophyta</taxon>
        <taxon>Spermatophyta</taxon>
        <taxon>Magnoliopsida</taxon>
        <taxon>eudicotyledons</taxon>
        <taxon>Gunneridae</taxon>
        <taxon>Pentapetalae</taxon>
        <taxon>rosids</taxon>
        <taxon>fabids</taxon>
        <taxon>Fabales</taxon>
        <taxon>Fabaceae</taxon>
        <taxon>Papilionoideae</taxon>
        <taxon>50 kb inversion clade</taxon>
        <taxon>dalbergioids sensu lato</taxon>
        <taxon>Dalbergieae</taxon>
        <taxon>Pterocarpus clade</taxon>
        <taxon>Arachis</taxon>
    </lineage>
</organism>
<dbReference type="AlphaFoldDB" id="A0A444ZLT0"/>
<name>A0A444ZLT0_ARAHY</name>
<gene>
    <name evidence="3" type="ORF">Ahy_B04g071850</name>
</gene>
<keyword evidence="2" id="KW-1133">Transmembrane helix</keyword>
<keyword evidence="2" id="KW-0472">Membrane</keyword>